<protein>
    <submittedName>
        <fullName evidence="6">Aldehyde dehydrogenase</fullName>
    </submittedName>
</protein>
<dbReference type="AlphaFoldDB" id="A0A5P2CVJ3"/>
<sequence length="451" mass="47224">MTTEPTRLIDPRTGRTRGTAPLSREREVSEAVAAARAALPGWSALTPKDRGRRLDRLAALIEEHATEYAAREQAGTGKPGTETAGEIEQVADLFRFYATAARTRTAPASGHLVAGHESWVRWEPIGVVGVIVPWNYPLLMAAWRCAPALAAGNTVVAKPAETTPDSLRLLAEHAAQVLGPGVLGYLPGDRHTGRLLVESAVDMVAFTGSGRAGADVAARAGTRRVSLELGGNAPAIVLPDSPADTCARLAEAATYNAGQSCAAPARVITLAGNYEATVAGLAAALGARLAGRDFGPLNNPDQAERYDRLVASSGAKRNLAAGIAPEARGLPGHWRPARLLADLPYDDPSVTEEVFGPLLTVQQAESTEAALALANGVPQALAASVWTTGLEAGLDLVARLNAGEAWLNCHLVQTAELPHGGRGTSGHGTDLSVLALHEYQRPKTVTVRRTR</sequence>
<dbReference type="RefSeq" id="WP_150205815.1">
    <property type="nucleotide sequence ID" value="NZ_CP029190.1"/>
</dbReference>
<evidence type="ECO:0000256" key="1">
    <source>
        <dbReference type="ARBA" id="ARBA00023002"/>
    </source>
</evidence>
<dbReference type="InterPro" id="IPR029510">
    <property type="entry name" value="Ald_DH_CS_GLU"/>
</dbReference>
<dbReference type="InterPro" id="IPR015590">
    <property type="entry name" value="Aldehyde_DH_dom"/>
</dbReference>
<dbReference type="Proteomes" id="UP000325211">
    <property type="component" value="Chromosome"/>
</dbReference>
<accession>A0A5P2CVJ3</accession>
<comment type="similarity">
    <text evidence="3">Belongs to the aldehyde dehydrogenase family.</text>
</comment>
<organism evidence="6 7">
    <name type="scientific">Streptomyces venezuelae</name>
    <dbReference type="NCBI Taxonomy" id="54571"/>
    <lineage>
        <taxon>Bacteria</taxon>
        <taxon>Bacillati</taxon>
        <taxon>Actinomycetota</taxon>
        <taxon>Actinomycetes</taxon>
        <taxon>Kitasatosporales</taxon>
        <taxon>Streptomycetaceae</taxon>
        <taxon>Streptomyces</taxon>
    </lineage>
</organism>
<evidence type="ECO:0000313" key="7">
    <source>
        <dbReference type="Proteomes" id="UP000325211"/>
    </source>
</evidence>
<evidence type="ECO:0000259" key="5">
    <source>
        <dbReference type="Pfam" id="PF00171"/>
    </source>
</evidence>
<gene>
    <name evidence="6" type="ORF">DEJ50_02790</name>
</gene>
<keyword evidence="1 3" id="KW-0560">Oxidoreductase</keyword>
<evidence type="ECO:0000256" key="4">
    <source>
        <dbReference type="SAM" id="MobiDB-lite"/>
    </source>
</evidence>
<dbReference type="InterPro" id="IPR016163">
    <property type="entry name" value="Ald_DH_C"/>
</dbReference>
<feature type="region of interest" description="Disordered" evidence="4">
    <location>
        <begin position="1"/>
        <end position="26"/>
    </location>
</feature>
<feature type="domain" description="Aldehyde dehydrogenase" evidence="5">
    <location>
        <begin position="6"/>
        <end position="445"/>
    </location>
</feature>
<dbReference type="PANTHER" id="PTHR11699">
    <property type="entry name" value="ALDEHYDE DEHYDROGENASE-RELATED"/>
    <property type="match status" value="1"/>
</dbReference>
<dbReference type="EMBL" id="CP029190">
    <property type="protein sequence ID" value="QES46934.1"/>
    <property type="molecule type" value="Genomic_DNA"/>
</dbReference>
<reference evidence="6 7" key="1">
    <citation type="submission" date="2018-05" db="EMBL/GenBank/DDBJ databases">
        <title>Streptomyces venezuelae.</title>
        <authorList>
            <person name="Kim W."/>
            <person name="Lee N."/>
            <person name="Cho B.-K."/>
        </authorList>
    </citation>
    <scope>NUCLEOTIDE SEQUENCE [LARGE SCALE GENOMIC DNA]</scope>
    <source>
        <strain evidence="6 7">ATCC 21782</strain>
    </source>
</reference>
<evidence type="ECO:0000313" key="6">
    <source>
        <dbReference type="EMBL" id="QES46934.1"/>
    </source>
</evidence>
<dbReference type="InterPro" id="IPR016162">
    <property type="entry name" value="Ald_DH_N"/>
</dbReference>
<dbReference type="GO" id="GO:0016620">
    <property type="term" value="F:oxidoreductase activity, acting on the aldehyde or oxo group of donors, NAD or NADP as acceptor"/>
    <property type="evidence" value="ECO:0007669"/>
    <property type="project" value="InterPro"/>
</dbReference>
<dbReference type="Pfam" id="PF00171">
    <property type="entry name" value="Aldedh"/>
    <property type="match status" value="1"/>
</dbReference>
<proteinExistence type="inferred from homology"/>
<feature type="active site" evidence="2">
    <location>
        <position position="228"/>
    </location>
</feature>
<dbReference type="OrthoDB" id="4012144at2"/>
<dbReference type="Gene3D" id="3.40.309.10">
    <property type="entry name" value="Aldehyde Dehydrogenase, Chain A, domain 2"/>
    <property type="match status" value="1"/>
</dbReference>
<dbReference type="SUPFAM" id="SSF53720">
    <property type="entry name" value="ALDH-like"/>
    <property type="match status" value="1"/>
</dbReference>
<dbReference type="PROSITE" id="PS00687">
    <property type="entry name" value="ALDEHYDE_DEHYDR_GLU"/>
    <property type="match status" value="1"/>
</dbReference>
<evidence type="ECO:0000256" key="2">
    <source>
        <dbReference type="PROSITE-ProRule" id="PRU10007"/>
    </source>
</evidence>
<evidence type="ECO:0000256" key="3">
    <source>
        <dbReference type="RuleBase" id="RU003345"/>
    </source>
</evidence>
<name>A0A5P2CVJ3_STRVZ</name>
<dbReference type="Gene3D" id="3.40.605.10">
    <property type="entry name" value="Aldehyde Dehydrogenase, Chain A, domain 1"/>
    <property type="match status" value="1"/>
</dbReference>
<dbReference type="InterPro" id="IPR016161">
    <property type="entry name" value="Ald_DH/histidinol_DH"/>
</dbReference>